<dbReference type="InterPro" id="IPR005068">
    <property type="entry name" value="Phage_lambda_Stf-r2"/>
</dbReference>
<keyword evidence="2" id="KW-1185">Reference proteome</keyword>
<comment type="caution">
    <text evidence="1">The sequence shown here is derived from an EMBL/GenBank/DDBJ whole genome shotgun (WGS) entry which is preliminary data.</text>
</comment>
<name>A0ABX0AMS5_9GAMM</name>
<organism evidence="1 2">
    <name type="scientific">Photorhabdus bodei</name>
    <dbReference type="NCBI Taxonomy" id="2029681"/>
    <lineage>
        <taxon>Bacteria</taxon>
        <taxon>Pseudomonadati</taxon>
        <taxon>Pseudomonadota</taxon>
        <taxon>Gammaproteobacteria</taxon>
        <taxon>Enterobacterales</taxon>
        <taxon>Morganellaceae</taxon>
        <taxon>Photorhabdus</taxon>
    </lineage>
</organism>
<accession>A0ABX0AMS5</accession>
<gene>
    <name evidence="1" type="ORF">GPY48_01185</name>
</gene>
<protein>
    <submittedName>
        <fullName evidence="1">Phage tail protein</fullName>
    </submittedName>
</protein>
<dbReference type="Pfam" id="PF03406">
    <property type="entry name" value="Phage_fiber_2"/>
    <property type="match status" value="1"/>
</dbReference>
<reference evidence="1 2" key="1">
    <citation type="submission" date="2019-12" db="EMBL/GenBank/DDBJ databases">
        <title>Engineering Photorhabdus to improve their lethality against agricultural pests.</title>
        <authorList>
            <person name="Machado R.A.R."/>
        </authorList>
    </citation>
    <scope>NUCLEOTIDE SEQUENCE [LARGE SCALE GENOMIC DNA]</scope>
    <source>
        <strain evidence="1 2">M-CN4</strain>
    </source>
</reference>
<dbReference type="EMBL" id="WSFC01000002">
    <property type="protein sequence ID" value="NDL01920.1"/>
    <property type="molecule type" value="Genomic_DNA"/>
</dbReference>
<evidence type="ECO:0000313" key="1">
    <source>
        <dbReference type="EMBL" id="NDL01920.1"/>
    </source>
</evidence>
<dbReference type="Proteomes" id="UP000466619">
    <property type="component" value="Unassembled WGS sequence"/>
</dbReference>
<proteinExistence type="predicted"/>
<sequence length="330" mass="35325">MYMSAKNDFKAFAVSNNANVLSQQSYEIYPDLPVGFPDNQYIPNHVLNKVLRQTSIVSSVVAGFIAERSGEDVLDDGNVTKLTVQLNKALEKKTITGIPNASLTQRGIVQLTDVIGDSDTLAVTQKLVKRIVNSSLENINSRVPNNRKVNGKTLAEDITLSAIEVGAKRPGDIYLSAHPASDLAKGEYIANGDVYAINSTVGQALNNLSNAYKAAWGIKQNGDKINLPNLFVDGRGIFVRAGLQPGVIQRDAIRNITGNVGWQGHGLFTRTSGAFYGVRSTATIVAAGTGANSDHGYSAYATFDASKVVPTADENRPLNVSMIPVIYLGV</sequence>
<evidence type="ECO:0000313" key="2">
    <source>
        <dbReference type="Proteomes" id="UP000466619"/>
    </source>
</evidence>